<dbReference type="Pfam" id="PF24883">
    <property type="entry name" value="NPHP3_N"/>
    <property type="match status" value="1"/>
</dbReference>
<protein>
    <recommendedName>
        <fullName evidence="3">Nephrocystin 3-like N-terminal domain-containing protein</fullName>
    </recommendedName>
</protein>
<feature type="region of interest" description="Disordered" evidence="2">
    <location>
        <begin position="1"/>
        <end position="70"/>
    </location>
</feature>
<dbReference type="SUPFAM" id="SSF52540">
    <property type="entry name" value="P-loop containing nucleoside triphosphate hydrolases"/>
    <property type="match status" value="1"/>
</dbReference>
<proteinExistence type="predicted"/>
<feature type="compositionally biased region" description="Polar residues" evidence="2">
    <location>
        <begin position="21"/>
        <end position="30"/>
    </location>
</feature>
<gene>
    <name evidence="4" type="ORF">BT96DRAFT_981789</name>
</gene>
<dbReference type="Gene3D" id="3.40.50.300">
    <property type="entry name" value="P-loop containing nucleotide triphosphate hydrolases"/>
    <property type="match status" value="1"/>
</dbReference>
<dbReference type="EMBL" id="ML769893">
    <property type="protein sequence ID" value="KAE9386283.1"/>
    <property type="molecule type" value="Genomic_DNA"/>
</dbReference>
<dbReference type="InterPro" id="IPR027417">
    <property type="entry name" value="P-loop_NTPase"/>
</dbReference>
<keyword evidence="5" id="KW-1185">Reference proteome</keyword>
<evidence type="ECO:0000313" key="5">
    <source>
        <dbReference type="Proteomes" id="UP000799118"/>
    </source>
</evidence>
<dbReference type="Proteomes" id="UP000799118">
    <property type="component" value="Unassembled WGS sequence"/>
</dbReference>
<evidence type="ECO:0000313" key="4">
    <source>
        <dbReference type="EMBL" id="KAE9386283.1"/>
    </source>
</evidence>
<dbReference type="PANTHER" id="PTHR10039">
    <property type="entry name" value="AMELOGENIN"/>
    <property type="match status" value="1"/>
</dbReference>
<accession>A0A6A4GLU5</accession>
<organism evidence="4 5">
    <name type="scientific">Gymnopus androsaceus JB14</name>
    <dbReference type="NCBI Taxonomy" id="1447944"/>
    <lineage>
        <taxon>Eukaryota</taxon>
        <taxon>Fungi</taxon>
        <taxon>Dikarya</taxon>
        <taxon>Basidiomycota</taxon>
        <taxon>Agaricomycotina</taxon>
        <taxon>Agaricomycetes</taxon>
        <taxon>Agaricomycetidae</taxon>
        <taxon>Agaricales</taxon>
        <taxon>Marasmiineae</taxon>
        <taxon>Omphalotaceae</taxon>
        <taxon>Gymnopus</taxon>
    </lineage>
</organism>
<keyword evidence="1" id="KW-0677">Repeat</keyword>
<evidence type="ECO:0000256" key="1">
    <source>
        <dbReference type="ARBA" id="ARBA00022737"/>
    </source>
</evidence>
<feature type="compositionally biased region" description="Basic residues" evidence="2">
    <location>
        <begin position="1"/>
        <end position="11"/>
    </location>
</feature>
<sequence>MAKKIARKFKFFRHDKDKSRNTTPTDSRVPTPTPDASPPLQVQADTSIAAGNKPKSISRPRSPKHQGIGSTIVDTLDTVLKVLKEASAPFPPLQAAVGGVCECISLYKNVSGNTEQLKSLANDLISRTTFLRPYLDPEGFGAQNGVVQDLINDLNNISQEVKEQQNTRLFQKIVQSEQFAEMIQEFAERIQGAYEQCKMKILFAVDRNTAEILKVVTFLGSCVALAQGKKSLNPLRNGQLLPTSDNMLGYWMSGMAGTGKSTIAMSICKALEEKQLLAGTFFCSRQIPECNDYRLIIPTLAYQLARFSRTFAKFLGKVLDENPDLPSKKPDILIKELLIEPWKAVTKSGKMGAHMPVIVIDALDECENVLSALKPLISAIQKRQMPGLKFFLTSRPEIQQTNSQIQEFILHNVEDSLVQKDIYTYLESELKDIYSSKGQLQQLTLLSGKLFIYAATVVKSVKGEESTKRQQETLTASLKGHKNHEDMAHLYAGIMRKAIPTKKRDPKYIKEDWMIIGTVISAGKPLTCKAIAELLETEEEVVRKLIHRLQAVCFISEQNKLMEQLRFNICDLPSSFLPDKEVPQFEERVQKNIGETLEYCCQFWHYHFIKCEMQEKIMKRLHEFLKEKEYIGLKSMSVLDLLPQCGEATDMLLKKITDADPKFGVIRIMKYLRKSY</sequence>
<dbReference type="InterPro" id="IPR056884">
    <property type="entry name" value="NPHP3-like_N"/>
</dbReference>
<name>A0A6A4GLU5_9AGAR</name>
<evidence type="ECO:0000259" key="3">
    <source>
        <dbReference type="Pfam" id="PF24883"/>
    </source>
</evidence>
<dbReference type="PANTHER" id="PTHR10039:SF14">
    <property type="entry name" value="NACHT DOMAIN-CONTAINING PROTEIN"/>
    <property type="match status" value="1"/>
</dbReference>
<reference evidence="4" key="1">
    <citation type="journal article" date="2019" name="Environ. Microbiol.">
        <title>Fungal ecological strategies reflected in gene transcription - a case study of two litter decomposers.</title>
        <authorList>
            <person name="Barbi F."/>
            <person name="Kohler A."/>
            <person name="Barry K."/>
            <person name="Baskaran P."/>
            <person name="Daum C."/>
            <person name="Fauchery L."/>
            <person name="Ihrmark K."/>
            <person name="Kuo A."/>
            <person name="LaButti K."/>
            <person name="Lipzen A."/>
            <person name="Morin E."/>
            <person name="Grigoriev I.V."/>
            <person name="Henrissat B."/>
            <person name="Lindahl B."/>
            <person name="Martin F."/>
        </authorList>
    </citation>
    <scope>NUCLEOTIDE SEQUENCE</scope>
    <source>
        <strain evidence="4">JB14</strain>
    </source>
</reference>
<evidence type="ECO:0000256" key="2">
    <source>
        <dbReference type="SAM" id="MobiDB-lite"/>
    </source>
</evidence>
<dbReference type="AlphaFoldDB" id="A0A6A4GLU5"/>
<dbReference type="OrthoDB" id="3266532at2759"/>
<feature type="domain" description="Nephrocystin 3-like N-terminal" evidence="3">
    <location>
        <begin position="250"/>
        <end position="395"/>
    </location>
</feature>